<organism evidence="3 4">
    <name type="scientific">Candidatus Curtissbacteria bacterium RBG_13_40_7</name>
    <dbReference type="NCBI Taxonomy" id="1797706"/>
    <lineage>
        <taxon>Bacteria</taxon>
        <taxon>Candidatus Curtissiibacteriota</taxon>
    </lineage>
</organism>
<evidence type="ECO:0000256" key="1">
    <source>
        <dbReference type="SAM" id="MobiDB-lite"/>
    </source>
</evidence>
<comment type="caution">
    <text evidence="3">The sequence shown here is derived from an EMBL/GenBank/DDBJ whole genome shotgun (WGS) entry which is preliminary data.</text>
</comment>
<feature type="region of interest" description="Disordered" evidence="1">
    <location>
        <begin position="41"/>
        <end position="63"/>
    </location>
</feature>
<dbReference type="Proteomes" id="UP000179252">
    <property type="component" value="Unassembled WGS sequence"/>
</dbReference>
<evidence type="ECO:0000313" key="3">
    <source>
        <dbReference type="EMBL" id="OGD83905.1"/>
    </source>
</evidence>
<protein>
    <submittedName>
        <fullName evidence="3">Uncharacterized protein</fullName>
    </submittedName>
</protein>
<dbReference type="AlphaFoldDB" id="A0A1F5FWE4"/>
<proteinExistence type="predicted"/>
<evidence type="ECO:0000313" key="4">
    <source>
        <dbReference type="Proteomes" id="UP000179252"/>
    </source>
</evidence>
<keyword evidence="2" id="KW-0812">Transmembrane</keyword>
<accession>A0A1F5FWE4</accession>
<gene>
    <name evidence="3" type="ORF">A2165_00250</name>
</gene>
<keyword evidence="2" id="KW-0472">Membrane</keyword>
<reference evidence="3 4" key="1">
    <citation type="journal article" date="2016" name="Nat. Commun.">
        <title>Thousands of microbial genomes shed light on interconnected biogeochemical processes in an aquifer system.</title>
        <authorList>
            <person name="Anantharaman K."/>
            <person name="Brown C.T."/>
            <person name="Hug L.A."/>
            <person name="Sharon I."/>
            <person name="Castelle C.J."/>
            <person name="Probst A.J."/>
            <person name="Thomas B.C."/>
            <person name="Singh A."/>
            <person name="Wilkins M.J."/>
            <person name="Karaoz U."/>
            <person name="Brodie E.L."/>
            <person name="Williams K.H."/>
            <person name="Hubbard S.S."/>
            <person name="Banfield J.F."/>
        </authorList>
    </citation>
    <scope>NUCLEOTIDE SEQUENCE [LARGE SCALE GENOMIC DNA]</scope>
</reference>
<evidence type="ECO:0000256" key="2">
    <source>
        <dbReference type="SAM" id="Phobius"/>
    </source>
</evidence>
<keyword evidence="2" id="KW-1133">Transmembrane helix</keyword>
<feature type="transmembrane region" description="Helical" evidence="2">
    <location>
        <begin position="12"/>
        <end position="32"/>
    </location>
</feature>
<name>A0A1F5FWE4_9BACT</name>
<sequence length="156" mass="17491">MTQFNLTKIKPLALASLVISIIVIILISFLIISSLKKDKPSQTETYKEPPIPTLKPTKLPQEEGFEPELSKIKSILPYTGKNFTIRYRGSINIITVEIKAQSREEFITTRKEVEAFLKSKGVSDLCSLNIFWQTPEGSTLHRLLGAKDLITSGCKP</sequence>
<dbReference type="EMBL" id="MFAU01000036">
    <property type="protein sequence ID" value="OGD83905.1"/>
    <property type="molecule type" value="Genomic_DNA"/>
</dbReference>